<evidence type="ECO:0000313" key="2">
    <source>
        <dbReference type="Proteomes" id="UP001206206"/>
    </source>
</evidence>
<organism evidence="1 2">
    <name type="scientific">Streptantibioticus rubrisoli</name>
    <dbReference type="NCBI Taxonomy" id="1387313"/>
    <lineage>
        <taxon>Bacteria</taxon>
        <taxon>Bacillati</taxon>
        <taxon>Actinomycetota</taxon>
        <taxon>Actinomycetes</taxon>
        <taxon>Kitasatosporales</taxon>
        <taxon>Streptomycetaceae</taxon>
        <taxon>Streptantibioticus</taxon>
    </lineage>
</organism>
<comment type="caution">
    <text evidence="1">The sequence shown here is derived from an EMBL/GenBank/DDBJ whole genome shotgun (WGS) entry which is preliminary data.</text>
</comment>
<dbReference type="Gene3D" id="1.10.260.40">
    <property type="entry name" value="lambda repressor-like DNA-binding domains"/>
    <property type="match status" value="1"/>
</dbReference>
<protein>
    <submittedName>
        <fullName evidence="1">XRE family transcriptional regulator</fullName>
    </submittedName>
</protein>
<evidence type="ECO:0000313" key="1">
    <source>
        <dbReference type="EMBL" id="MCQ4044493.1"/>
    </source>
</evidence>
<dbReference type="Proteomes" id="UP001206206">
    <property type="component" value="Unassembled WGS sequence"/>
</dbReference>
<sequence length="244" mass="27170">MNYALKQAFSRAGLDVVNVAARCEVDPKTVSRWLGGRVPHARHRRRVSELVGVQEPELWPDAGRRRQPRSLGPEIQAIYPHRWMVPQEVWRTFFARAEHEIGVLVYSGLFLVEDAAILRIWAGKAAAGVRVRLLLGDPDSDYVTTRGGEEGIGDAMAARIRNSCVLLHPLSHAPNVVIRKHSTTLYNSIFCVDDEILINAHVYGQPASLSPVVHLNATGKAAIVNAYEASFQRVWQEAGPIDWL</sequence>
<name>A0ABT1PJ17_9ACTN</name>
<dbReference type="EMBL" id="JANFNH010000028">
    <property type="protein sequence ID" value="MCQ4044493.1"/>
    <property type="molecule type" value="Genomic_DNA"/>
</dbReference>
<accession>A0ABT1PJ17</accession>
<dbReference type="RefSeq" id="WP_255930366.1">
    <property type="nucleotide sequence ID" value="NZ_JANFNH010000028.1"/>
</dbReference>
<reference evidence="1 2" key="1">
    <citation type="submission" date="2022-06" db="EMBL/GenBank/DDBJ databases">
        <title>Draft genome sequence of type strain Streptomyces rubrisoli DSM 42083.</title>
        <authorList>
            <person name="Duangmal K."/>
            <person name="Klaysubun C."/>
        </authorList>
    </citation>
    <scope>NUCLEOTIDE SEQUENCE [LARGE SCALE GENOMIC DNA]</scope>
    <source>
        <strain evidence="1 2">DSM 42083</strain>
    </source>
</reference>
<keyword evidence="2" id="KW-1185">Reference proteome</keyword>
<dbReference type="InterPro" id="IPR010982">
    <property type="entry name" value="Lambda_DNA-bd_dom_sf"/>
</dbReference>
<proteinExistence type="predicted"/>
<gene>
    <name evidence="1" type="ORF">NON19_21280</name>
</gene>